<dbReference type="EMBL" id="MN739396">
    <property type="protein sequence ID" value="QHT02676.1"/>
    <property type="molecule type" value="Genomic_DNA"/>
</dbReference>
<dbReference type="AlphaFoldDB" id="A0A6C0CD55"/>
<reference evidence="1" key="1">
    <citation type="journal article" date="2020" name="Nature">
        <title>Giant virus diversity and host interactions through global metagenomics.</title>
        <authorList>
            <person name="Schulz F."/>
            <person name="Roux S."/>
            <person name="Paez-Espino D."/>
            <person name="Jungbluth S."/>
            <person name="Walsh D.A."/>
            <person name="Denef V.J."/>
            <person name="McMahon K.D."/>
            <person name="Konstantinidis K.T."/>
            <person name="Eloe-Fadrosh E.A."/>
            <person name="Kyrpides N.C."/>
            <person name="Woyke T."/>
        </authorList>
    </citation>
    <scope>NUCLEOTIDE SEQUENCE</scope>
    <source>
        <strain evidence="1">GVMAG-M-3300020595-32</strain>
    </source>
</reference>
<name>A0A6C0CD55_9ZZZZ</name>
<proteinExistence type="predicted"/>
<sequence length="33" mass="3956">MGYLEYECSILGEYINTRRCYNKVVEEINILLI</sequence>
<evidence type="ECO:0000313" key="1">
    <source>
        <dbReference type="EMBL" id="QHT02676.1"/>
    </source>
</evidence>
<organism evidence="1">
    <name type="scientific">viral metagenome</name>
    <dbReference type="NCBI Taxonomy" id="1070528"/>
    <lineage>
        <taxon>unclassified sequences</taxon>
        <taxon>metagenomes</taxon>
        <taxon>organismal metagenomes</taxon>
    </lineage>
</organism>
<protein>
    <submittedName>
        <fullName evidence="1">Uncharacterized protein</fullName>
    </submittedName>
</protein>
<accession>A0A6C0CD55</accession>